<dbReference type="Pfam" id="PF00271">
    <property type="entry name" value="Helicase_C"/>
    <property type="match status" value="1"/>
</dbReference>
<dbReference type="EMBL" id="BRYB01002651">
    <property type="protein sequence ID" value="GMI23353.1"/>
    <property type="molecule type" value="Genomic_DNA"/>
</dbReference>
<dbReference type="InterPro" id="IPR001650">
    <property type="entry name" value="Helicase_C-like"/>
</dbReference>
<evidence type="ECO:0000256" key="3">
    <source>
        <dbReference type="ARBA" id="ARBA00022806"/>
    </source>
</evidence>
<keyword evidence="8" id="KW-1185">Reference proteome</keyword>
<dbReference type="PROSITE" id="PS51194">
    <property type="entry name" value="HELICASE_CTER"/>
    <property type="match status" value="1"/>
</dbReference>
<feature type="region of interest" description="Disordered" evidence="5">
    <location>
        <begin position="126"/>
        <end position="151"/>
    </location>
</feature>
<dbReference type="InterPro" id="IPR050079">
    <property type="entry name" value="DEAD_box_RNA_helicase"/>
</dbReference>
<feature type="domain" description="Helicase C-terminal" evidence="6">
    <location>
        <begin position="1"/>
        <end position="101"/>
    </location>
</feature>
<comment type="caution">
    <text evidence="7">The sequence shown here is derived from an EMBL/GenBank/DDBJ whole genome shotgun (WGS) entry which is preliminary data.</text>
</comment>
<dbReference type="InterPro" id="IPR027417">
    <property type="entry name" value="P-loop_NTPase"/>
</dbReference>
<feature type="non-terminal residue" evidence="7">
    <location>
        <position position="1"/>
    </location>
</feature>
<evidence type="ECO:0000256" key="1">
    <source>
        <dbReference type="ARBA" id="ARBA00022741"/>
    </source>
</evidence>
<evidence type="ECO:0000256" key="4">
    <source>
        <dbReference type="ARBA" id="ARBA00022840"/>
    </source>
</evidence>
<evidence type="ECO:0000259" key="6">
    <source>
        <dbReference type="PROSITE" id="PS51194"/>
    </source>
</evidence>
<evidence type="ECO:0000256" key="5">
    <source>
        <dbReference type="SAM" id="MobiDB-lite"/>
    </source>
</evidence>
<name>A0ABQ6MBM7_9STRA</name>
<dbReference type="Proteomes" id="UP001165060">
    <property type="component" value="Unassembled WGS sequence"/>
</dbReference>
<organism evidence="7 8">
    <name type="scientific">Tetraparma gracilis</name>
    <dbReference type="NCBI Taxonomy" id="2962635"/>
    <lineage>
        <taxon>Eukaryota</taxon>
        <taxon>Sar</taxon>
        <taxon>Stramenopiles</taxon>
        <taxon>Ochrophyta</taxon>
        <taxon>Bolidophyceae</taxon>
        <taxon>Parmales</taxon>
        <taxon>Triparmaceae</taxon>
        <taxon>Tetraparma</taxon>
    </lineage>
</organism>
<accession>A0ABQ6MBM7</accession>
<dbReference type="SUPFAM" id="SSF52540">
    <property type="entry name" value="P-loop containing nucleoside triphosphate hydrolases"/>
    <property type="match status" value="1"/>
</dbReference>
<protein>
    <recommendedName>
        <fullName evidence="6">Helicase C-terminal domain-containing protein</fullName>
    </recommendedName>
</protein>
<dbReference type="SMART" id="SM00490">
    <property type="entry name" value="HELICc"/>
    <property type="match status" value="1"/>
</dbReference>
<dbReference type="Gene3D" id="3.40.50.300">
    <property type="entry name" value="P-loop containing nucleotide triphosphate hydrolases"/>
    <property type="match status" value="1"/>
</dbReference>
<dbReference type="PANTHER" id="PTHR47959:SF1">
    <property type="entry name" value="ATP-DEPENDENT RNA HELICASE DBPA"/>
    <property type="match status" value="1"/>
</dbReference>
<proteinExistence type="predicted"/>
<reference evidence="7 8" key="1">
    <citation type="journal article" date="2023" name="Commun. Biol.">
        <title>Genome analysis of Parmales, the sister group of diatoms, reveals the evolutionary specialization of diatoms from phago-mixotrophs to photoautotrophs.</title>
        <authorList>
            <person name="Ban H."/>
            <person name="Sato S."/>
            <person name="Yoshikawa S."/>
            <person name="Yamada K."/>
            <person name="Nakamura Y."/>
            <person name="Ichinomiya M."/>
            <person name="Sato N."/>
            <person name="Blanc-Mathieu R."/>
            <person name="Endo H."/>
            <person name="Kuwata A."/>
            <person name="Ogata H."/>
        </authorList>
    </citation>
    <scope>NUCLEOTIDE SEQUENCE [LARGE SCALE GENOMIC DNA]</scope>
</reference>
<gene>
    <name evidence="7" type="ORF">TeGR_g8346</name>
</gene>
<evidence type="ECO:0000313" key="7">
    <source>
        <dbReference type="EMBL" id="GMI23353.1"/>
    </source>
</evidence>
<dbReference type="PANTHER" id="PTHR47959">
    <property type="entry name" value="ATP-DEPENDENT RNA HELICASE RHLE-RELATED"/>
    <property type="match status" value="1"/>
</dbReference>
<keyword evidence="4" id="KW-0067">ATP-binding</keyword>
<keyword evidence="3" id="KW-0347">Helicase</keyword>
<keyword evidence="2" id="KW-0378">Hydrolase</keyword>
<sequence length="151" mass="16140">PHRAATLSKLTSGAISICVSTDALSRGANLNLSHVVNYDAPGTSETYVHRCGRTARAGSEGEAVTFVTDVGRWWTTRKGCEGGRVEELKLQELEGGVDLKVCLGKVARVLKLERKGWEDVKGLLEEDEAEAAEDSSSVASSSSDEEAEDSE</sequence>
<keyword evidence="1" id="KW-0547">Nucleotide-binding</keyword>
<dbReference type="CDD" id="cd18787">
    <property type="entry name" value="SF2_C_DEAD"/>
    <property type="match status" value="1"/>
</dbReference>
<evidence type="ECO:0000256" key="2">
    <source>
        <dbReference type="ARBA" id="ARBA00022801"/>
    </source>
</evidence>
<evidence type="ECO:0000313" key="8">
    <source>
        <dbReference type="Proteomes" id="UP001165060"/>
    </source>
</evidence>